<evidence type="ECO:0000256" key="3">
    <source>
        <dbReference type="ARBA" id="ARBA00022729"/>
    </source>
</evidence>
<sequence length="182" mass="20711">MSKVTTFESWNPWVTCEIPSSLGNLRKLESLGMSRNKLSGQIPPEFAKLNFLSFLNLSNDQLVSRIPTSTQFMTFPKNSFNGNKGLWGPPLTVDNKAGSPPPPALNGSQQNSGDEIDWDLISVEIGFVFGFGIVVGSLVFCKRRSKWYYRAMYKILVKIFPQLEERISPHRRHVHITQRPRR</sequence>
<evidence type="ECO:0000313" key="10">
    <source>
        <dbReference type="EMBL" id="TQD94266.1"/>
    </source>
</evidence>
<keyword evidence="3" id="KW-0732">Signal</keyword>
<evidence type="ECO:0000256" key="8">
    <source>
        <dbReference type="SAM" id="MobiDB-lite"/>
    </source>
</evidence>
<evidence type="ECO:0000256" key="6">
    <source>
        <dbReference type="ARBA" id="ARBA00023170"/>
    </source>
</evidence>
<accession>A0A540M6D2</accession>
<dbReference type="PANTHER" id="PTHR48063:SF96">
    <property type="entry name" value="LEUCINE-RICH REPEAT-CONTAINING N-TERMINAL PLANT-TYPE DOMAIN-CONTAINING PROTEIN"/>
    <property type="match status" value="1"/>
</dbReference>
<evidence type="ECO:0000256" key="5">
    <source>
        <dbReference type="ARBA" id="ARBA00023136"/>
    </source>
</evidence>
<evidence type="ECO:0000256" key="9">
    <source>
        <dbReference type="SAM" id="Phobius"/>
    </source>
</evidence>
<dbReference type="InterPro" id="IPR032675">
    <property type="entry name" value="LRR_dom_sf"/>
</dbReference>
<evidence type="ECO:0000256" key="2">
    <source>
        <dbReference type="ARBA" id="ARBA00022692"/>
    </source>
</evidence>
<dbReference type="PANTHER" id="PTHR48063">
    <property type="entry name" value="LRR RECEPTOR-LIKE KINASE"/>
    <property type="match status" value="1"/>
</dbReference>
<organism evidence="10 11">
    <name type="scientific">Malus baccata</name>
    <name type="common">Siberian crab apple</name>
    <name type="synonym">Pyrus baccata</name>
    <dbReference type="NCBI Taxonomy" id="106549"/>
    <lineage>
        <taxon>Eukaryota</taxon>
        <taxon>Viridiplantae</taxon>
        <taxon>Streptophyta</taxon>
        <taxon>Embryophyta</taxon>
        <taxon>Tracheophyta</taxon>
        <taxon>Spermatophyta</taxon>
        <taxon>Magnoliopsida</taxon>
        <taxon>eudicotyledons</taxon>
        <taxon>Gunneridae</taxon>
        <taxon>Pentapetalae</taxon>
        <taxon>rosids</taxon>
        <taxon>fabids</taxon>
        <taxon>Rosales</taxon>
        <taxon>Rosaceae</taxon>
        <taxon>Amygdaloideae</taxon>
        <taxon>Maleae</taxon>
        <taxon>Malus</taxon>
    </lineage>
</organism>
<dbReference type="GO" id="GO:0016020">
    <property type="term" value="C:membrane"/>
    <property type="evidence" value="ECO:0007669"/>
    <property type="project" value="UniProtKB-SubCell"/>
</dbReference>
<feature type="transmembrane region" description="Helical" evidence="9">
    <location>
        <begin position="120"/>
        <end position="141"/>
    </location>
</feature>
<comment type="subcellular location">
    <subcellularLocation>
        <location evidence="1">Membrane</location>
        <topology evidence="1">Single-pass type I membrane protein</topology>
    </subcellularLocation>
</comment>
<keyword evidence="2 9" id="KW-0812">Transmembrane</keyword>
<keyword evidence="4 9" id="KW-1133">Transmembrane helix</keyword>
<dbReference type="EMBL" id="VIEB01000347">
    <property type="protein sequence ID" value="TQD94266.1"/>
    <property type="molecule type" value="Genomic_DNA"/>
</dbReference>
<dbReference type="STRING" id="106549.A0A540M6D2"/>
<dbReference type="InterPro" id="IPR001611">
    <property type="entry name" value="Leu-rich_rpt"/>
</dbReference>
<evidence type="ECO:0000256" key="4">
    <source>
        <dbReference type="ARBA" id="ARBA00022989"/>
    </source>
</evidence>
<dbReference type="Gene3D" id="3.80.10.10">
    <property type="entry name" value="Ribonuclease Inhibitor"/>
    <property type="match status" value="1"/>
</dbReference>
<feature type="region of interest" description="Disordered" evidence="8">
    <location>
        <begin position="91"/>
        <end position="110"/>
    </location>
</feature>
<name>A0A540M6D2_MALBA</name>
<keyword evidence="7" id="KW-0325">Glycoprotein</keyword>
<dbReference type="InterPro" id="IPR046956">
    <property type="entry name" value="RLP23-like"/>
</dbReference>
<proteinExistence type="predicted"/>
<evidence type="ECO:0000256" key="1">
    <source>
        <dbReference type="ARBA" id="ARBA00004479"/>
    </source>
</evidence>
<dbReference type="SUPFAM" id="SSF52058">
    <property type="entry name" value="L domain-like"/>
    <property type="match status" value="1"/>
</dbReference>
<evidence type="ECO:0000313" key="11">
    <source>
        <dbReference type="Proteomes" id="UP000315295"/>
    </source>
</evidence>
<gene>
    <name evidence="10" type="ORF">C1H46_020080</name>
</gene>
<keyword evidence="11" id="KW-1185">Reference proteome</keyword>
<reference evidence="10 11" key="1">
    <citation type="journal article" date="2019" name="G3 (Bethesda)">
        <title>Sequencing of a Wild Apple (Malus baccata) Genome Unravels the Differences Between Cultivated and Wild Apple Species Regarding Disease Resistance and Cold Tolerance.</title>
        <authorList>
            <person name="Chen X."/>
        </authorList>
    </citation>
    <scope>NUCLEOTIDE SEQUENCE [LARGE SCALE GENOMIC DNA]</scope>
    <source>
        <strain evidence="11">cv. Shandingzi</strain>
        <tissue evidence="10">Leaves</tissue>
    </source>
</reference>
<keyword evidence="5 9" id="KW-0472">Membrane</keyword>
<evidence type="ECO:0008006" key="12">
    <source>
        <dbReference type="Google" id="ProtNLM"/>
    </source>
</evidence>
<dbReference type="Proteomes" id="UP000315295">
    <property type="component" value="Unassembled WGS sequence"/>
</dbReference>
<protein>
    <recommendedName>
        <fullName evidence="12">Leucine-rich repeat-containing N-terminal plant-type domain-containing protein</fullName>
    </recommendedName>
</protein>
<comment type="caution">
    <text evidence="10">The sequence shown here is derived from an EMBL/GenBank/DDBJ whole genome shotgun (WGS) entry which is preliminary data.</text>
</comment>
<evidence type="ECO:0000256" key="7">
    <source>
        <dbReference type="ARBA" id="ARBA00023180"/>
    </source>
</evidence>
<keyword evidence="6" id="KW-0675">Receptor</keyword>
<dbReference type="AlphaFoldDB" id="A0A540M6D2"/>
<dbReference type="Pfam" id="PF00560">
    <property type="entry name" value="LRR_1"/>
    <property type="match status" value="1"/>
</dbReference>